<dbReference type="InterPro" id="IPR000863">
    <property type="entry name" value="Sulfotransferase_dom"/>
</dbReference>
<protein>
    <recommendedName>
        <fullName evidence="3">Sulfotransferase domain-containing protein</fullName>
    </recommendedName>
</protein>
<name>A0A7R9QFT1_9ACAR</name>
<dbReference type="Pfam" id="PF00685">
    <property type="entry name" value="Sulfotransfer_1"/>
    <property type="match status" value="1"/>
</dbReference>
<dbReference type="Proteomes" id="UP000759131">
    <property type="component" value="Unassembled WGS sequence"/>
</dbReference>
<gene>
    <name evidence="4" type="ORF">OSB1V03_LOCUS19515</name>
</gene>
<dbReference type="GO" id="GO:0008146">
    <property type="term" value="F:sulfotransferase activity"/>
    <property type="evidence" value="ECO:0007669"/>
    <property type="project" value="InterPro"/>
</dbReference>
<dbReference type="PANTHER" id="PTHR11783">
    <property type="entry name" value="SULFOTRANSFERASE SULT"/>
    <property type="match status" value="1"/>
</dbReference>
<reference evidence="4" key="1">
    <citation type="submission" date="2020-11" db="EMBL/GenBank/DDBJ databases">
        <authorList>
            <person name="Tran Van P."/>
        </authorList>
    </citation>
    <scope>NUCLEOTIDE SEQUENCE</scope>
</reference>
<dbReference type="InterPro" id="IPR027417">
    <property type="entry name" value="P-loop_NTPase"/>
</dbReference>
<comment type="similarity">
    <text evidence="1">Belongs to the sulfotransferase 1 family.</text>
</comment>
<organism evidence="4">
    <name type="scientific">Medioppia subpectinata</name>
    <dbReference type="NCBI Taxonomy" id="1979941"/>
    <lineage>
        <taxon>Eukaryota</taxon>
        <taxon>Metazoa</taxon>
        <taxon>Ecdysozoa</taxon>
        <taxon>Arthropoda</taxon>
        <taxon>Chelicerata</taxon>
        <taxon>Arachnida</taxon>
        <taxon>Acari</taxon>
        <taxon>Acariformes</taxon>
        <taxon>Sarcoptiformes</taxon>
        <taxon>Oribatida</taxon>
        <taxon>Brachypylina</taxon>
        <taxon>Oppioidea</taxon>
        <taxon>Oppiidae</taxon>
        <taxon>Medioppia</taxon>
    </lineage>
</organism>
<evidence type="ECO:0000256" key="1">
    <source>
        <dbReference type="ARBA" id="ARBA00005771"/>
    </source>
</evidence>
<dbReference type="EMBL" id="CAJPIZ010028865">
    <property type="protein sequence ID" value="CAG2119567.1"/>
    <property type="molecule type" value="Genomic_DNA"/>
</dbReference>
<evidence type="ECO:0000259" key="3">
    <source>
        <dbReference type="Pfam" id="PF00685"/>
    </source>
</evidence>
<sequence length="185" mass="21153">IGRSVTLSTTPSAIIRDTISASQVLPDFGPTDIWICGYPKSGNTWLSEIVSLIMADGVVDRVRDRPISERVPNIFNTLTHNPNYGWFEGLTDPRITDNHLELKYLPRFEGKEGKMIYIMRNPKDVCVSYYHFHDMMGIPAIDWDDFCQLFLDGHLINGDWLSHVTDFWLAYGTGNHPNVLFIAYE</sequence>
<keyword evidence="5" id="KW-1185">Reference proteome</keyword>
<feature type="non-terminal residue" evidence="4">
    <location>
        <position position="185"/>
    </location>
</feature>
<dbReference type="OrthoDB" id="205623at2759"/>
<evidence type="ECO:0000313" key="4">
    <source>
        <dbReference type="EMBL" id="CAD7643272.1"/>
    </source>
</evidence>
<evidence type="ECO:0000256" key="2">
    <source>
        <dbReference type="ARBA" id="ARBA00022679"/>
    </source>
</evidence>
<proteinExistence type="inferred from homology"/>
<dbReference type="EMBL" id="OC883440">
    <property type="protein sequence ID" value="CAD7643272.1"/>
    <property type="molecule type" value="Genomic_DNA"/>
</dbReference>
<dbReference type="SUPFAM" id="SSF52540">
    <property type="entry name" value="P-loop containing nucleoside triphosphate hydrolases"/>
    <property type="match status" value="1"/>
</dbReference>
<dbReference type="AlphaFoldDB" id="A0A7R9QFT1"/>
<feature type="domain" description="Sulfotransferase" evidence="3">
    <location>
        <begin position="30"/>
        <end position="185"/>
    </location>
</feature>
<accession>A0A7R9QFT1</accession>
<keyword evidence="2" id="KW-0808">Transferase</keyword>
<dbReference type="Gene3D" id="3.40.50.300">
    <property type="entry name" value="P-loop containing nucleotide triphosphate hydrolases"/>
    <property type="match status" value="1"/>
</dbReference>
<evidence type="ECO:0000313" key="5">
    <source>
        <dbReference type="Proteomes" id="UP000759131"/>
    </source>
</evidence>
<feature type="non-terminal residue" evidence="4">
    <location>
        <position position="1"/>
    </location>
</feature>